<protein>
    <recommendedName>
        <fullName evidence="1">Enoyl reductase (ER) domain-containing protein</fullName>
    </recommendedName>
</protein>
<dbReference type="InterPro" id="IPR020843">
    <property type="entry name" value="ER"/>
</dbReference>
<accession>W2RKM7</accession>
<dbReference type="GeneID" id="19975358"/>
<dbReference type="RefSeq" id="XP_008720563.1">
    <property type="nucleotide sequence ID" value="XM_008722341.1"/>
</dbReference>
<dbReference type="AlphaFoldDB" id="W2RKM7"/>
<dbReference type="InterPro" id="IPR013149">
    <property type="entry name" value="ADH-like_C"/>
</dbReference>
<dbReference type="Proteomes" id="UP000030752">
    <property type="component" value="Unassembled WGS sequence"/>
</dbReference>
<dbReference type="InterPro" id="IPR013154">
    <property type="entry name" value="ADH-like_N"/>
</dbReference>
<dbReference type="SUPFAM" id="SSF50129">
    <property type="entry name" value="GroES-like"/>
    <property type="match status" value="1"/>
</dbReference>
<dbReference type="Gene3D" id="3.90.180.10">
    <property type="entry name" value="Medium-chain alcohol dehydrogenases, catalytic domain"/>
    <property type="match status" value="1"/>
</dbReference>
<dbReference type="Pfam" id="PF08240">
    <property type="entry name" value="ADH_N"/>
    <property type="match status" value="1"/>
</dbReference>
<organism evidence="2 3">
    <name type="scientific">Cyphellophora europaea (strain CBS 101466)</name>
    <name type="common">Phialophora europaea</name>
    <dbReference type="NCBI Taxonomy" id="1220924"/>
    <lineage>
        <taxon>Eukaryota</taxon>
        <taxon>Fungi</taxon>
        <taxon>Dikarya</taxon>
        <taxon>Ascomycota</taxon>
        <taxon>Pezizomycotina</taxon>
        <taxon>Eurotiomycetes</taxon>
        <taxon>Chaetothyriomycetidae</taxon>
        <taxon>Chaetothyriales</taxon>
        <taxon>Cyphellophoraceae</taxon>
        <taxon>Cyphellophora</taxon>
    </lineage>
</organism>
<dbReference type="Gene3D" id="3.40.50.720">
    <property type="entry name" value="NAD(P)-binding Rossmann-like Domain"/>
    <property type="match status" value="1"/>
</dbReference>
<dbReference type="eggNOG" id="KOG1198">
    <property type="taxonomic scope" value="Eukaryota"/>
</dbReference>
<dbReference type="InterPro" id="IPR052711">
    <property type="entry name" value="Zinc_ADH-like"/>
</dbReference>
<dbReference type="HOGENOM" id="CLU_026673_3_4_1"/>
<gene>
    <name evidence="2" type="ORF">HMPREF1541_08019</name>
</gene>
<dbReference type="PANTHER" id="PTHR45033:SF1">
    <property type="entry name" value="OXIDOREDUCTASE (EUROFUNG)"/>
    <property type="match status" value="1"/>
</dbReference>
<dbReference type="OrthoDB" id="3509362at2759"/>
<evidence type="ECO:0000313" key="2">
    <source>
        <dbReference type="EMBL" id="ETN37031.1"/>
    </source>
</evidence>
<dbReference type="CDD" id="cd08276">
    <property type="entry name" value="MDR7"/>
    <property type="match status" value="1"/>
</dbReference>
<evidence type="ECO:0000259" key="1">
    <source>
        <dbReference type="SMART" id="SM00829"/>
    </source>
</evidence>
<dbReference type="InterPro" id="IPR036291">
    <property type="entry name" value="NAD(P)-bd_dom_sf"/>
</dbReference>
<feature type="domain" description="Enoyl reductase (ER)" evidence="1">
    <location>
        <begin position="16"/>
        <end position="352"/>
    </location>
</feature>
<dbReference type="GO" id="GO:0016491">
    <property type="term" value="F:oxidoreductase activity"/>
    <property type="evidence" value="ECO:0007669"/>
    <property type="project" value="InterPro"/>
</dbReference>
<dbReference type="VEuPathDB" id="FungiDB:HMPREF1541_08019"/>
<dbReference type="InterPro" id="IPR011032">
    <property type="entry name" value="GroES-like_sf"/>
</dbReference>
<sequence length="356" mass="38543">MAQDTESRQWQSSLDGIANLILDTTTVPAPSSGQLLVKMRAVALNYKDGEVIEGLMKHHKSATFPKDLVPCSDGVAEVLKVGAEVKDFRAGDRVLSLCFPLHQTGQVQAKHLANAPGMTDHGVLAEYRLFENWAVVKVPHYLTDEEAATFPIAGTTAWMAINGFRPIGQPGGEGQTMLVQGTGGVSIMGLKLGKASGMKVIVTSSSDTKLERAKELGADGTINYSKTPHWDQEVMRLTDGRGVDLILENGGAQTTSKSFDCIAFGGTIASIGYVSGKVDPAEDRTNINVRALSKNFTLVGLLNGPKDRLEELLAFCEEHQVKPVVDKVFEFERAKEALEYLWSGSHFGKVVVRMPQ</sequence>
<dbReference type="InParanoid" id="W2RKM7"/>
<dbReference type="PANTHER" id="PTHR45033">
    <property type="match status" value="1"/>
</dbReference>
<evidence type="ECO:0000313" key="3">
    <source>
        <dbReference type="Proteomes" id="UP000030752"/>
    </source>
</evidence>
<dbReference type="STRING" id="1220924.W2RKM7"/>
<keyword evidence="3" id="KW-1185">Reference proteome</keyword>
<dbReference type="EMBL" id="KB822724">
    <property type="protein sequence ID" value="ETN37031.1"/>
    <property type="molecule type" value="Genomic_DNA"/>
</dbReference>
<proteinExistence type="predicted"/>
<dbReference type="SMART" id="SM00829">
    <property type="entry name" value="PKS_ER"/>
    <property type="match status" value="1"/>
</dbReference>
<name>W2RKM7_CYPE1</name>
<dbReference type="SUPFAM" id="SSF51735">
    <property type="entry name" value="NAD(P)-binding Rossmann-fold domains"/>
    <property type="match status" value="1"/>
</dbReference>
<dbReference type="Pfam" id="PF00107">
    <property type="entry name" value="ADH_zinc_N"/>
    <property type="match status" value="1"/>
</dbReference>
<reference evidence="2 3" key="1">
    <citation type="submission" date="2013-03" db="EMBL/GenBank/DDBJ databases">
        <title>The Genome Sequence of Phialophora europaea CBS 101466.</title>
        <authorList>
            <consortium name="The Broad Institute Genomics Platform"/>
            <person name="Cuomo C."/>
            <person name="de Hoog S."/>
            <person name="Gorbushina A."/>
            <person name="Walker B."/>
            <person name="Young S.K."/>
            <person name="Zeng Q."/>
            <person name="Gargeya S."/>
            <person name="Fitzgerald M."/>
            <person name="Haas B."/>
            <person name="Abouelleil A."/>
            <person name="Allen A.W."/>
            <person name="Alvarado L."/>
            <person name="Arachchi H.M."/>
            <person name="Berlin A.M."/>
            <person name="Chapman S.B."/>
            <person name="Gainer-Dewar J."/>
            <person name="Goldberg J."/>
            <person name="Griggs A."/>
            <person name="Gujja S."/>
            <person name="Hansen M."/>
            <person name="Howarth C."/>
            <person name="Imamovic A."/>
            <person name="Ireland A."/>
            <person name="Larimer J."/>
            <person name="McCowan C."/>
            <person name="Murphy C."/>
            <person name="Pearson M."/>
            <person name="Poon T.W."/>
            <person name="Priest M."/>
            <person name="Roberts A."/>
            <person name="Saif S."/>
            <person name="Shea T."/>
            <person name="Sisk P."/>
            <person name="Sykes S."/>
            <person name="Wortman J."/>
            <person name="Nusbaum C."/>
            <person name="Birren B."/>
        </authorList>
    </citation>
    <scope>NUCLEOTIDE SEQUENCE [LARGE SCALE GENOMIC DNA]</scope>
    <source>
        <strain evidence="2 3">CBS 101466</strain>
    </source>
</reference>